<dbReference type="InterPro" id="IPR001789">
    <property type="entry name" value="Sig_transdc_resp-reg_receiver"/>
</dbReference>
<evidence type="ECO:0000313" key="11">
    <source>
        <dbReference type="EMBL" id="CAL5223704.1"/>
    </source>
</evidence>
<dbReference type="InterPro" id="IPR011006">
    <property type="entry name" value="CheY-like_superfamily"/>
</dbReference>
<evidence type="ECO:0000313" key="12">
    <source>
        <dbReference type="Proteomes" id="UP001497392"/>
    </source>
</evidence>
<name>A0ABP1FUX6_9CHLO</name>
<dbReference type="Proteomes" id="UP001497392">
    <property type="component" value="Unassembled WGS sequence"/>
</dbReference>
<dbReference type="SUPFAM" id="SSF52172">
    <property type="entry name" value="CheY-like"/>
    <property type="match status" value="1"/>
</dbReference>
<dbReference type="InterPro" id="IPR045279">
    <property type="entry name" value="ARR-like"/>
</dbReference>
<dbReference type="EMBL" id="CAXHTA020000009">
    <property type="protein sequence ID" value="CAL5223704.1"/>
    <property type="molecule type" value="Genomic_DNA"/>
</dbReference>
<feature type="domain" description="HTH myb-type" evidence="10">
    <location>
        <begin position="172"/>
        <end position="231"/>
    </location>
</feature>
<evidence type="ECO:0000256" key="1">
    <source>
        <dbReference type="ARBA" id="ARBA00022553"/>
    </source>
</evidence>
<keyword evidence="5" id="KW-0804">Transcription</keyword>
<dbReference type="NCBIfam" id="TIGR01557">
    <property type="entry name" value="myb_SHAQKYF"/>
    <property type="match status" value="1"/>
</dbReference>
<keyword evidence="1 7" id="KW-0597">Phosphoprotein</keyword>
<dbReference type="InterPro" id="IPR017930">
    <property type="entry name" value="Myb_dom"/>
</dbReference>
<proteinExistence type="predicted"/>
<keyword evidence="3" id="KW-0805">Transcription regulation</keyword>
<accession>A0ABP1FUX6</accession>
<dbReference type="InterPro" id="IPR006447">
    <property type="entry name" value="Myb_dom_plants"/>
</dbReference>
<keyword evidence="12" id="KW-1185">Reference proteome</keyword>
<feature type="region of interest" description="Disordered" evidence="8">
    <location>
        <begin position="136"/>
        <end position="174"/>
    </location>
</feature>
<evidence type="ECO:0000256" key="8">
    <source>
        <dbReference type="SAM" id="MobiDB-lite"/>
    </source>
</evidence>
<dbReference type="PROSITE" id="PS51294">
    <property type="entry name" value="HTH_MYB"/>
    <property type="match status" value="1"/>
</dbReference>
<dbReference type="Gene3D" id="1.10.10.60">
    <property type="entry name" value="Homeodomain-like"/>
    <property type="match status" value="1"/>
</dbReference>
<dbReference type="CDD" id="cd17584">
    <property type="entry name" value="REC_typeB_ARR-like"/>
    <property type="match status" value="1"/>
</dbReference>
<evidence type="ECO:0000256" key="5">
    <source>
        <dbReference type="ARBA" id="ARBA00023163"/>
    </source>
</evidence>
<evidence type="ECO:0000256" key="4">
    <source>
        <dbReference type="ARBA" id="ARBA00023159"/>
    </source>
</evidence>
<dbReference type="InterPro" id="IPR001005">
    <property type="entry name" value="SANT/Myb"/>
</dbReference>
<reference evidence="11 12" key="1">
    <citation type="submission" date="2024-06" db="EMBL/GenBank/DDBJ databases">
        <authorList>
            <person name="Kraege A."/>
            <person name="Thomma B."/>
        </authorList>
    </citation>
    <scope>NUCLEOTIDE SEQUENCE [LARGE SCALE GENOMIC DNA]</scope>
</reference>
<protein>
    <submittedName>
        <fullName evidence="11">G6258 protein</fullName>
    </submittedName>
</protein>
<dbReference type="Pfam" id="PF00072">
    <property type="entry name" value="Response_reg"/>
    <property type="match status" value="1"/>
</dbReference>
<evidence type="ECO:0000259" key="9">
    <source>
        <dbReference type="PROSITE" id="PS50110"/>
    </source>
</evidence>
<dbReference type="SUPFAM" id="SSF46689">
    <property type="entry name" value="Homeodomain-like"/>
    <property type="match status" value="1"/>
</dbReference>
<dbReference type="PANTHER" id="PTHR43874">
    <property type="entry name" value="TWO-COMPONENT RESPONSE REGULATOR"/>
    <property type="match status" value="1"/>
</dbReference>
<evidence type="ECO:0000259" key="10">
    <source>
        <dbReference type="PROSITE" id="PS51294"/>
    </source>
</evidence>
<dbReference type="Pfam" id="PF00249">
    <property type="entry name" value="Myb_DNA-binding"/>
    <property type="match status" value="1"/>
</dbReference>
<dbReference type="PROSITE" id="PS50110">
    <property type="entry name" value="RESPONSE_REGULATORY"/>
    <property type="match status" value="1"/>
</dbReference>
<evidence type="ECO:0000256" key="7">
    <source>
        <dbReference type="PROSITE-ProRule" id="PRU00169"/>
    </source>
</evidence>
<gene>
    <name evidence="11" type="primary">g6258</name>
    <name evidence="11" type="ORF">VP750_LOCUS5363</name>
</gene>
<feature type="domain" description="Response regulatory" evidence="9">
    <location>
        <begin position="17"/>
        <end position="132"/>
    </location>
</feature>
<keyword evidence="4" id="KW-0010">Activator</keyword>
<evidence type="ECO:0000256" key="3">
    <source>
        <dbReference type="ARBA" id="ARBA00023015"/>
    </source>
</evidence>
<comment type="caution">
    <text evidence="11">The sequence shown here is derived from an EMBL/GenBank/DDBJ whole genome shotgun (WGS) entry which is preliminary data.</text>
</comment>
<dbReference type="SMART" id="SM00448">
    <property type="entry name" value="REC"/>
    <property type="match status" value="1"/>
</dbReference>
<evidence type="ECO:0000256" key="2">
    <source>
        <dbReference type="ARBA" id="ARBA00023012"/>
    </source>
</evidence>
<organism evidence="11 12">
    <name type="scientific">Coccomyxa viridis</name>
    <dbReference type="NCBI Taxonomy" id="1274662"/>
    <lineage>
        <taxon>Eukaryota</taxon>
        <taxon>Viridiplantae</taxon>
        <taxon>Chlorophyta</taxon>
        <taxon>core chlorophytes</taxon>
        <taxon>Trebouxiophyceae</taxon>
        <taxon>Trebouxiophyceae incertae sedis</taxon>
        <taxon>Coccomyxaceae</taxon>
        <taxon>Coccomyxa</taxon>
    </lineage>
</organism>
<dbReference type="Gene3D" id="3.40.50.2300">
    <property type="match status" value="1"/>
</dbReference>
<sequence length="533" mass="58140">MDLLRSDSFDVFPAGLKVLVVDDDALCLKVVEHMLRRCNYIVETCVNGKEALKLLRDKDKNFDLVLSDVYMPDMDGFRLLEQVGLEMDLPVIMMSSNGETSVVLRGVTHGAVDFLIKPVRVEELRNVWQHVVRRRKDKELQPSKESDEEGTDDGKQRDKKRKERRDSDEATTAKKQRVVWSVEMHQQFVAAVNQLGIDKAVPKRILDIMNVDNLTRENVASHLQKYRLYLKRMSGLHPGANGRKGGGKGGSLPHDANFQMMMAAASGMQPPMMPSAMPSMAGSAAPPHELMQQMHMQRMGLSQMPPGMMPPVGMMPPPPMTVDGGDFMAMQLPPGMPAMPSSARPGWLGTSMPMQGMGAGCSAPMVSSIPSDHSAQGPAFQHHSMAGGAFPHVPGRDLPFLDGAGSYGQPDHYQHAMPNGLHSTAGLPTQSLAQSTHPGFEMESLEPDLLMDPVLMEPSISLPLPLPHHGPHSDSIHLPNGSLDHHLLDPLHDLSGGDEDYKRMLQMLVPPTLPTSSCALSAGPPAMFSGPTV</sequence>
<evidence type="ECO:0000256" key="6">
    <source>
        <dbReference type="ARBA" id="ARBA00023242"/>
    </source>
</evidence>
<keyword evidence="6" id="KW-0539">Nucleus</keyword>
<dbReference type="PANTHER" id="PTHR43874:SF7">
    <property type="entry name" value="TWO-COMPONENT RESPONSE REGULATOR ARR10"/>
    <property type="match status" value="1"/>
</dbReference>
<keyword evidence="2" id="KW-0902">Two-component regulatory system</keyword>
<dbReference type="InterPro" id="IPR009057">
    <property type="entry name" value="Homeodomain-like_sf"/>
</dbReference>
<feature type="modified residue" description="4-aspartylphosphate" evidence="7">
    <location>
        <position position="68"/>
    </location>
</feature>